<keyword evidence="12" id="KW-0119">Carbohydrate metabolism</keyword>
<keyword evidence="9" id="KW-0418">Kinase</keyword>
<evidence type="ECO:0000256" key="1">
    <source>
        <dbReference type="ARBA" id="ARBA00004964"/>
    </source>
</evidence>
<evidence type="ECO:0000256" key="10">
    <source>
        <dbReference type="ARBA" id="ARBA00022840"/>
    </source>
</evidence>
<evidence type="ECO:0000256" key="8">
    <source>
        <dbReference type="ARBA" id="ARBA00022741"/>
    </source>
</evidence>
<evidence type="ECO:0000256" key="5">
    <source>
        <dbReference type="ARBA" id="ARBA00013882"/>
    </source>
</evidence>
<sequence>MTVAVAEPVLEPLLPALTPWLRTRRWFGAGGGALDSVRPVVVSVVHDEAPVLVHAVLGVPRPDGTEQLYQLFLGLRRALPARLAGAAIATVPEGRWQGWTLYEATEDAALMGVLLRSLAVRGRRDGPRLERTSAHPLPVGLVPRPLSADQSNSAVVYGDRLLFKIYRRPEPGPHLEVEALRALTERHCARTPALHGTLYTDAPGGERLVLGMFEEFLPVEADGWQSALRQVGDCLEGRDSAAPVTGGFTAHARALGEAVAEVHAVLADAFPRTRVTPEEVAEEARLMKRRLRLAAAEVPALDRYRGRIGALYDDYARHAGRGCPVFAQRVHGDLHLGQVLPTADGWRLIDFEGEPDRSAAERAEPQPVLRDVAGMLRSFDYAAQTGLAAVRKRSADRTPGLRLRHARRAEAWAIRNRRAFIAGYAGAGGADPRCHPVPLRAFEADKAVYEAVYEARHRPDWLGIPLTAVHRLAGVRG</sequence>
<comment type="catalytic activity">
    <reaction evidence="14">
        <text>D-maltose + ATP = alpha-maltose 1-phosphate + ADP + H(+)</text>
        <dbReference type="Rhea" id="RHEA:31915"/>
        <dbReference type="ChEBI" id="CHEBI:15378"/>
        <dbReference type="ChEBI" id="CHEBI:17306"/>
        <dbReference type="ChEBI" id="CHEBI:30616"/>
        <dbReference type="ChEBI" id="CHEBI:63576"/>
        <dbReference type="ChEBI" id="CHEBI:456216"/>
        <dbReference type="EC" id="2.7.1.175"/>
    </reaction>
</comment>
<evidence type="ECO:0000256" key="11">
    <source>
        <dbReference type="ARBA" id="ARBA00023056"/>
    </source>
</evidence>
<dbReference type="SUPFAM" id="SSF56112">
    <property type="entry name" value="Protein kinase-like (PK-like)"/>
    <property type="match status" value="1"/>
</dbReference>
<name>A0ABP9J0I5_9ACTN</name>
<evidence type="ECO:0000256" key="14">
    <source>
        <dbReference type="ARBA" id="ARBA00049067"/>
    </source>
</evidence>
<keyword evidence="6" id="KW-0321">Glycogen metabolism</keyword>
<comment type="caution">
    <text evidence="16">The sequence shown here is derived from an EMBL/GenBank/DDBJ whole genome shotgun (WGS) entry which is preliminary data.</text>
</comment>
<evidence type="ECO:0000256" key="4">
    <source>
        <dbReference type="ARBA" id="ARBA00011962"/>
    </source>
</evidence>
<evidence type="ECO:0000256" key="6">
    <source>
        <dbReference type="ARBA" id="ARBA00022600"/>
    </source>
</evidence>
<dbReference type="EC" id="2.7.1.175" evidence="4"/>
<accession>A0ABP9J0I5</accession>
<feature type="domain" description="Maltokinase N-terminal cap" evidence="15">
    <location>
        <begin position="20"/>
        <end position="107"/>
    </location>
</feature>
<organism evidence="16 17">
    <name type="scientific">Streptomyces siamensis</name>
    <dbReference type="NCBI Taxonomy" id="1274986"/>
    <lineage>
        <taxon>Bacteria</taxon>
        <taxon>Bacillati</taxon>
        <taxon>Actinomycetota</taxon>
        <taxon>Actinomycetes</taxon>
        <taxon>Kitasatosporales</taxon>
        <taxon>Streptomycetaceae</taxon>
        <taxon>Streptomyces</taxon>
    </lineage>
</organism>
<comment type="subunit">
    <text evidence="3">Monomer.</text>
</comment>
<dbReference type="Pfam" id="PF18085">
    <property type="entry name" value="Mak_N_cap"/>
    <property type="match status" value="1"/>
</dbReference>
<dbReference type="Proteomes" id="UP001501759">
    <property type="component" value="Unassembled WGS sequence"/>
</dbReference>
<comment type="pathway">
    <text evidence="1">Glycan biosynthesis; glycogen biosynthesis.</text>
</comment>
<keyword evidence="11" id="KW-0320">Glycogen biosynthesis</keyword>
<keyword evidence="10" id="KW-0067">ATP-binding</keyword>
<gene>
    <name evidence="16" type="ORF">GCM10023335_39580</name>
</gene>
<evidence type="ECO:0000256" key="13">
    <source>
        <dbReference type="ARBA" id="ARBA00031251"/>
    </source>
</evidence>
<evidence type="ECO:0000256" key="7">
    <source>
        <dbReference type="ARBA" id="ARBA00022679"/>
    </source>
</evidence>
<dbReference type="InterPro" id="IPR011009">
    <property type="entry name" value="Kinase-like_dom_sf"/>
</dbReference>
<evidence type="ECO:0000313" key="16">
    <source>
        <dbReference type="EMBL" id="GAA5015135.1"/>
    </source>
</evidence>
<evidence type="ECO:0000256" key="12">
    <source>
        <dbReference type="ARBA" id="ARBA00023277"/>
    </source>
</evidence>
<evidence type="ECO:0000256" key="3">
    <source>
        <dbReference type="ARBA" id="ARBA00011245"/>
    </source>
</evidence>
<evidence type="ECO:0000256" key="9">
    <source>
        <dbReference type="ARBA" id="ARBA00022777"/>
    </source>
</evidence>
<comment type="similarity">
    <text evidence="2">Belongs to the aminoglycoside phosphotransferase family.</text>
</comment>
<protein>
    <recommendedName>
        <fullName evidence="5">Maltokinase</fullName>
        <ecNumber evidence="4">2.7.1.175</ecNumber>
    </recommendedName>
    <alternativeName>
        <fullName evidence="13">Maltose-1-phosphate synthase</fullName>
    </alternativeName>
</protein>
<dbReference type="RefSeq" id="WP_345650470.1">
    <property type="nucleotide sequence ID" value="NZ_BAABKB010000013.1"/>
</dbReference>
<proteinExistence type="inferred from homology"/>
<dbReference type="Gene3D" id="3.90.1200.10">
    <property type="match status" value="1"/>
</dbReference>
<evidence type="ECO:0000313" key="17">
    <source>
        <dbReference type="Proteomes" id="UP001501759"/>
    </source>
</evidence>
<reference evidence="17" key="1">
    <citation type="journal article" date="2019" name="Int. J. Syst. Evol. Microbiol.">
        <title>The Global Catalogue of Microorganisms (GCM) 10K type strain sequencing project: providing services to taxonomists for standard genome sequencing and annotation.</title>
        <authorList>
            <consortium name="The Broad Institute Genomics Platform"/>
            <consortium name="The Broad Institute Genome Sequencing Center for Infectious Disease"/>
            <person name="Wu L."/>
            <person name="Ma J."/>
        </authorList>
    </citation>
    <scope>NUCLEOTIDE SEQUENCE [LARGE SCALE GENOMIC DNA]</scope>
    <source>
        <strain evidence="17">JCM 18409</strain>
    </source>
</reference>
<evidence type="ECO:0000259" key="15">
    <source>
        <dbReference type="Pfam" id="PF18085"/>
    </source>
</evidence>
<evidence type="ECO:0000256" key="2">
    <source>
        <dbReference type="ARBA" id="ARBA00006219"/>
    </source>
</evidence>
<dbReference type="InterPro" id="IPR040999">
    <property type="entry name" value="Mak_N_cap"/>
</dbReference>
<dbReference type="EMBL" id="BAABKB010000013">
    <property type="protein sequence ID" value="GAA5015135.1"/>
    <property type="molecule type" value="Genomic_DNA"/>
</dbReference>
<keyword evidence="17" id="KW-1185">Reference proteome</keyword>
<keyword evidence="8" id="KW-0547">Nucleotide-binding</keyword>
<keyword evidence="7" id="KW-0808">Transferase</keyword>